<keyword evidence="2 5" id="KW-0808">Transferase</keyword>
<dbReference type="Pfam" id="PF13336">
    <property type="entry name" value="AcetylCoA_hyd_C"/>
    <property type="match status" value="1"/>
</dbReference>
<dbReference type="Gene3D" id="3.40.1080.20">
    <property type="entry name" value="Acetyl-CoA hydrolase/transferase C-terminal domain"/>
    <property type="match status" value="1"/>
</dbReference>
<dbReference type="InterPro" id="IPR026888">
    <property type="entry name" value="AcetylCoA_hyd_C"/>
</dbReference>
<sequence length="446" mass="47953">MRGDGTVNVHNLYRSKLTDPSTAVAAIPNGSRVAMGMAMAEPPALLKALADRARVDVALDLRLYYFEATSIAGDTVLDYALRDRIKPFCMFMTGVDRANVRKGLAEDGAKFLSYVPNNFHQSPRLLIEEAKVDTFMCTVSPMDRHGYMSFGTGNDYSSAVARAATHLIVEVNPQMPRVFGSNSALHVSEVTAIVEHDTPLLELPVRSGTEADHAIARAVAAMVPDGACLQMGVGALPNMVCAELRGHNDLGIHSEVMCPGMIDLIQAGNVTNRTKAINRGKSVFTFAMGQKAMYDFIDDNPAVESWPVDYVNDPAVIARNDHVVSVNSTIEIDLTGACNSEHMLGHQYSASGGQLDFVRGAYASRGGRSIIAATSTTAHGKVSRIVPRLSGPVTTPRIDTHWIVTEFGAANMKGCSSTERAHALIGLADPAFRDELTEAAKAQHLI</sequence>
<feature type="domain" description="Acetyl-CoA hydrolase/transferase N-terminal" evidence="3">
    <location>
        <begin position="27"/>
        <end position="198"/>
    </location>
</feature>
<dbReference type="InterPro" id="IPR038460">
    <property type="entry name" value="AcetylCoA_hyd_C_sf"/>
</dbReference>
<feature type="domain" description="Acetyl-CoA hydrolase/transferase C-terminal" evidence="4">
    <location>
        <begin position="289"/>
        <end position="440"/>
    </location>
</feature>
<dbReference type="EC" id="2.3.1.-" evidence="5"/>
<dbReference type="InterPro" id="IPR046433">
    <property type="entry name" value="ActCoA_hydro"/>
</dbReference>
<dbReference type="AlphaFoldDB" id="A0AAC9KAQ5"/>
<evidence type="ECO:0000313" key="5">
    <source>
        <dbReference type="EMBL" id="APH55091.1"/>
    </source>
</evidence>
<dbReference type="GO" id="GO:0006083">
    <property type="term" value="P:acetate metabolic process"/>
    <property type="evidence" value="ECO:0007669"/>
    <property type="project" value="InterPro"/>
</dbReference>
<dbReference type="PANTHER" id="PTHR21432:SF20">
    <property type="entry name" value="ACETYL-COA HYDROLASE"/>
    <property type="match status" value="1"/>
</dbReference>
<dbReference type="EMBL" id="CP018191">
    <property type="protein sequence ID" value="APH55091.1"/>
    <property type="molecule type" value="Genomic_DNA"/>
</dbReference>
<dbReference type="Pfam" id="PF02550">
    <property type="entry name" value="AcetylCoA_hydro"/>
    <property type="match status" value="1"/>
</dbReference>
<dbReference type="GO" id="GO:0008775">
    <property type="term" value="F:acetate CoA-transferase activity"/>
    <property type="evidence" value="ECO:0007669"/>
    <property type="project" value="InterPro"/>
</dbReference>
<name>A0AAC9KAQ5_9PROT</name>
<proteinExistence type="inferred from homology"/>
<evidence type="ECO:0000313" key="6">
    <source>
        <dbReference type="Proteomes" id="UP000182373"/>
    </source>
</evidence>
<dbReference type="Proteomes" id="UP000182373">
    <property type="component" value="Chromosome"/>
</dbReference>
<evidence type="ECO:0000259" key="3">
    <source>
        <dbReference type="Pfam" id="PF02550"/>
    </source>
</evidence>
<reference evidence="6" key="1">
    <citation type="submission" date="2016-11" db="EMBL/GenBank/DDBJ databases">
        <title>Comparative genomic and phenotypic analysis of Granulibacter bethesdensis clinical isolates from patients with chronic granulomatous disease.</title>
        <authorList>
            <person name="Zarember K.A."/>
            <person name="Porcella S.F."/>
            <person name="Chu J."/>
            <person name="Ding L."/>
            <person name="Dahlstrom E."/>
            <person name="Barbian K."/>
            <person name="Martens C."/>
            <person name="Sykora L."/>
            <person name="Kramer S."/>
            <person name="Pettinato A.M."/>
            <person name="Hong H."/>
            <person name="Wald G."/>
            <person name="Berg L.J."/>
            <person name="Rogge L.S."/>
            <person name="Greenberg D.E."/>
            <person name="Falcone E.L."/>
            <person name="Neves J.F."/>
            <person name="Simoes M.J."/>
            <person name="Casal M."/>
            <person name="Rodriguez-Lopez F.C."/>
            <person name="Zelazny A."/>
            <person name="Gallin J.I."/>
            <person name="Holland S.M."/>
        </authorList>
    </citation>
    <scope>NUCLEOTIDE SEQUENCE [LARGE SCALE GENOMIC DNA]</scope>
    <source>
        <strain evidence="6">NIH9.1</strain>
    </source>
</reference>
<organism evidence="5 6">
    <name type="scientific">Granulibacter bethesdensis</name>
    <dbReference type="NCBI Taxonomy" id="364410"/>
    <lineage>
        <taxon>Bacteria</taxon>
        <taxon>Pseudomonadati</taxon>
        <taxon>Pseudomonadota</taxon>
        <taxon>Alphaproteobacteria</taxon>
        <taxon>Acetobacterales</taxon>
        <taxon>Acetobacteraceae</taxon>
        <taxon>Granulibacter</taxon>
    </lineage>
</organism>
<dbReference type="Gene3D" id="3.40.1080.10">
    <property type="entry name" value="Glutaconate Coenzyme A-transferase"/>
    <property type="match status" value="1"/>
</dbReference>
<evidence type="ECO:0000256" key="2">
    <source>
        <dbReference type="ARBA" id="ARBA00022679"/>
    </source>
</evidence>
<evidence type="ECO:0000256" key="1">
    <source>
        <dbReference type="ARBA" id="ARBA00009632"/>
    </source>
</evidence>
<evidence type="ECO:0000259" key="4">
    <source>
        <dbReference type="Pfam" id="PF13336"/>
    </source>
</evidence>
<dbReference type="GO" id="GO:0016746">
    <property type="term" value="F:acyltransferase activity"/>
    <property type="evidence" value="ECO:0007669"/>
    <property type="project" value="UniProtKB-KW"/>
</dbReference>
<dbReference type="InterPro" id="IPR037171">
    <property type="entry name" value="NagB/RpiA_transferase-like"/>
</dbReference>
<keyword evidence="5" id="KW-0012">Acyltransferase</keyword>
<dbReference type="SUPFAM" id="SSF100950">
    <property type="entry name" value="NagB/RpiA/CoA transferase-like"/>
    <property type="match status" value="2"/>
</dbReference>
<dbReference type="InterPro" id="IPR003702">
    <property type="entry name" value="ActCoA_hydro_N"/>
</dbReference>
<protein>
    <submittedName>
        <fullName evidence="5">4-hydroxybutyrate:acetyl-CoA CoA transferase</fullName>
        <ecNumber evidence="5">2.3.1.-</ecNumber>
    </submittedName>
</protein>
<dbReference type="PANTHER" id="PTHR21432">
    <property type="entry name" value="ACETYL-COA HYDROLASE-RELATED"/>
    <property type="match status" value="1"/>
</dbReference>
<comment type="similarity">
    <text evidence="1">Belongs to the acetyl-CoA hydrolase/transferase family.</text>
</comment>
<accession>A0AAC9KAQ5</accession>
<gene>
    <name evidence="5" type="ORF">GbCGDNIH9_8644</name>
</gene>
<dbReference type="Gene3D" id="3.30.750.70">
    <property type="entry name" value="4-hydroxybutyrate coenzyme like domains"/>
    <property type="match status" value="1"/>
</dbReference>